<dbReference type="EMBL" id="AGNL01002970">
    <property type="protein sequence ID" value="EJK75369.1"/>
    <property type="molecule type" value="Genomic_DNA"/>
</dbReference>
<protein>
    <submittedName>
        <fullName evidence="3">Uncharacterized protein</fullName>
    </submittedName>
</protein>
<feature type="non-terminal residue" evidence="3">
    <location>
        <position position="227"/>
    </location>
</feature>
<feature type="chain" id="PRO_5003838385" evidence="2">
    <location>
        <begin position="23"/>
        <end position="227"/>
    </location>
</feature>
<evidence type="ECO:0000256" key="2">
    <source>
        <dbReference type="SAM" id="SignalP"/>
    </source>
</evidence>
<evidence type="ECO:0000313" key="4">
    <source>
        <dbReference type="Proteomes" id="UP000266841"/>
    </source>
</evidence>
<keyword evidence="2" id="KW-0732">Signal</keyword>
<dbReference type="Proteomes" id="UP000266841">
    <property type="component" value="Unassembled WGS sequence"/>
</dbReference>
<reference evidence="3 4" key="1">
    <citation type="journal article" date="2012" name="Genome Biol.">
        <title>Genome and low-iron response of an oceanic diatom adapted to chronic iron limitation.</title>
        <authorList>
            <person name="Lommer M."/>
            <person name="Specht M."/>
            <person name="Roy A.S."/>
            <person name="Kraemer L."/>
            <person name="Andreson R."/>
            <person name="Gutowska M.A."/>
            <person name="Wolf J."/>
            <person name="Bergner S.V."/>
            <person name="Schilhabel M.B."/>
            <person name="Klostermeier U.C."/>
            <person name="Beiko R.G."/>
            <person name="Rosenstiel P."/>
            <person name="Hippler M."/>
            <person name="Laroche J."/>
        </authorList>
    </citation>
    <scope>NUCLEOTIDE SEQUENCE [LARGE SCALE GENOMIC DNA]</scope>
    <source>
        <strain evidence="3 4">CCMP1005</strain>
    </source>
</reference>
<proteinExistence type="predicted"/>
<feature type="region of interest" description="Disordered" evidence="1">
    <location>
        <begin position="52"/>
        <end position="99"/>
    </location>
</feature>
<evidence type="ECO:0000313" key="3">
    <source>
        <dbReference type="EMBL" id="EJK75369.1"/>
    </source>
</evidence>
<name>K0TDZ1_THAOC</name>
<evidence type="ECO:0000256" key="1">
    <source>
        <dbReference type="SAM" id="MobiDB-lite"/>
    </source>
</evidence>
<gene>
    <name evidence="3" type="ORF">THAOC_02908</name>
</gene>
<feature type="signal peptide" evidence="2">
    <location>
        <begin position="1"/>
        <end position="22"/>
    </location>
</feature>
<keyword evidence="4" id="KW-1185">Reference proteome</keyword>
<organism evidence="3 4">
    <name type="scientific">Thalassiosira oceanica</name>
    <name type="common">Marine diatom</name>
    <dbReference type="NCBI Taxonomy" id="159749"/>
    <lineage>
        <taxon>Eukaryota</taxon>
        <taxon>Sar</taxon>
        <taxon>Stramenopiles</taxon>
        <taxon>Ochrophyta</taxon>
        <taxon>Bacillariophyta</taxon>
        <taxon>Coscinodiscophyceae</taxon>
        <taxon>Thalassiosirophycidae</taxon>
        <taxon>Thalassiosirales</taxon>
        <taxon>Thalassiosiraceae</taxon>
        <taxon>Thalassiosira</taxon>
    </lineage>
</organism>
<dbReference type="AlphaFoldDB" id="K0TDZ1"/>
<comment type="caution">
    <text evidence="3">The sequence shown here is derived from an EMBL/GenBank/DDBJ whole genome shotgun (WGS) entry which is preliminary data.</text>
</comment>
<accession>K0TDZ1</accession>
<feature type="compositionally biased region" description="Basic residues" evidence="1">
    <location>
        <begin position="75"/>
        <end position="97"/>
    </location>
</feature>
<sequence>MKLSSVLLLVAAVAARAASAAAAAVDHRPIGVPEEQAEVEVQAEVDVDEERRDLRGRKKNIPNEVKVQSEAGTYGRRRAKGRKSKAGKGKGKAKSGKGKGDGVDLCLDAYDEILSAPAFVYGSGGECGDNFEVQLACGSGHGDCTYAETSLRAGSTFALDTCLPFDLAERLAYDAGTGMCTLAGIDLKRRDEDSCRVPTAEYSARISFDAGGDGGALYIDFSTDGGH</sequence>